<accession>A0A0G4KAK5</accession>
<keyword evidence="2" id="KW-1185">Reference proteome</keyword>
<sequence>MTKNIIDKFVWWIPIKKYRNSFRNYLTHKYKDHIYYIMV</sequence>
<gene>
    <name evidence="1" type="ORF">BRSU_2583</name>
</gene>
<organism evidence="1 2">
    <name type="scientific">Brachyspira suanatina</name>
    <dbReference type="NCBI Taxonomy" id="381802"/>
    <lineage>
        <taxon>Bacteria</taxon>
        <taxon>Pseudomonadati</taxon>
        <taxon>Spirochaetota</taxon>
        <taxon>Spirochaetia</taxon>
        <taxon>Brachyspirales</taxon>
        <taxon>Brachyspiraceae</taxon>
        <taxon>Brachyspira</taxon>
    </lineage>
</organism>
<dbReference type="AlphaFoldDB" id="A0A0G4KAK5"/>
<dbReference type="Proteomes" id="UP000043763">
    <property type="component" value="Unassembled WGS sequence"/>
</dbReference>
<proteinExistence type="predicted"/>
<dbReference type="EMBL" id="CVLB01000003">
    <property type="protein sequence ID" value="CRF35330.1"/>
    <property type="molecule type" value="Genomic_DNA"/>
</dbReference>
<evidence type="ECO:0000313" key="1">
    <source>
        <dbReference type="EMBL" id="CRF35330.1"/>
    </source>
</evidence>
<evidence type="ECO:0000313" key="2">
    <source>
        <dbReference type="Proteomes" id="UP000043763"/>
    </source>
</evidence>
<reference evidence="2" key="1">
    <citation type="submission" date="2015-04" db="EMBL/GenBank/DDBJ databases">
        <authorList>
            <person name="Mushtaq Mamoona"/>
        </authorList>
    </citation>
    <scope>NUCLEOTIDE SEQUENCE [LARGE SCALE GENOMIC DNA]</scope>
    <source>
        <strain evidence="2">AN4859/03</strain>
    </source>
</reference>
<protein>
    <submittedName>
        <fullName evidence="1">Uncharacterized protein</fullName>
    </submittedName>
</protein>
<name>A0A0G4KAK5_9SPIR</name>